<dbReference type="EMBL" id="MCFC01000135">
    <property type="protein sequence ID" value="ORY20452.1"/>
    <property type="molecule type" value="Genomic_DNA"/>
</dbReference>
<sequence>MIIARPARVAHGAIASSSSLLIKPTTITISCRRCIFSLPQSSCLPRHYLSTASTRRQLPIASARRYSSTASKLLEEAEQQEQEWATPTEATQAKVVETAKYKVDYYRSIVNQDDPDLEVEAMKLRTKVLKELTPLVEAWESYETLRKVCLSMP</sequence>
<accession>A0A1Y2AD62</accession>
<proteinExistence type="predicted"/>
<evidence type="ECO:0000313" key="1">
    <source>
        <dbReference type="EMBL" id="ORY20452.1"/>
    </source>
</evidence>
<keyword evidence="2" id="KW-1185">Reference proteome</keyword>
<dbReference type="Proteomes" id="UP000193986">
    <property type="component" value="Unassembled WGS sequence"/>
</dbReference>
<evidence type="ECO:0000313" key="2">
    <source>
        <dbReference type="Proteomes" id="UP000193986"/>
    </source>
</evidence>
<dbReference type="STRING" id="71784.A0A1Y2AD62"/>
<name>A0A1Y2AD62_9TREE</name>
<dbReference type="InParanoid" id="A0A1Y2AD62"/>
<dbReference type="AlphaFoldDB" id="A0A1Y2AD62"/>
<reference evidence="1 2" key="1">
    <citation type="submission" date="2016-07" db="EMBL/GenBank/DDBJ databases">
        <title>Pervasive Adenine N6-methylation of Active Genes in Fungi.</title>
        <authorList>
            <consortium name="DOE Joint Genome Institute"/>
            <person name="Mondo S.J."/>
            <person name="Dannebaum R.O."/>
            <person name="Kuo R.C."/>
            <person name="Labutti K."/>
            <person name="Haridas S."/>
            <person name="Kuo A."/>
            <person name="Salamov A."/>
            <person name="Ahrendt S.R."/>
            <person name="Lipzen A."/>
            <person name="Sullivan W."/>
            <person name="Andreopoulos W.B."/>
            <person name="Clum A."/>
            <person name="Lindquist E."/>
            <person name="Daum C."/>
            <person name="Ramamoorthy G.K."/>
            <person name="Gryganskyi A."/>
            <person name="Culley D."/>
            <person name="Magnuson J.K."/>
            <person name="James T.Y."/>
            <person name="O'Malley M.A."/>
            <person name="Stajich J.E."/>
            <person name="Spatafora J.W."/>
            <person name="Visel A."/>
            <person name="Grigoriev I.V."/>
        </authorList>
    </citation>
    <scope>NUCLEOTIDE SEQUENCE [LARGE SCALE GENOMIC DNA]</scope>
    <source>
        <strain evidence="1 2">68-887.2</strain>
    </source>
</reference>
<gene>
    <name evidence="1" type="ORF">BCR39DRAFT_84260</name>
</gene>
<organism evidence="1 2">
    <name type="scientific">Naematelia encephala</name>
    <dbReference type="NCBI Taxonomy" id="71784"/>
    <lineage>
        <taxon>Eukaryota</taxon>
        <taxon>Fungi</taxon>
        <taxon>Dikarya</taxon>
        <taxon>Basidiomycota</taxon>
        <taxon>Agaricomycotina</taxon>
        <taxon>Tremellomycetes</taxon>
        <taxon>Tremellales</taxon>
        <taxon>Naemateliaceae</taxon>
        <taxon>Naematelia</taxon>
    </lineage>
</organism>
<protein>
    <submittedName>
        <fullName evidence="1">Uncharacterized protein</fullName>
    </submittedName>
</protein>
<comment type="caution">
    <text evidence="1">The sequence shown here is derived from an EMBL/GenBank/DDBJ whole genome shotgun (WGS) entry which is preliminary data.</text>
</comment>